<proteinExistence type="predicted"/>
<dbReference type="Proteomes" id="UP001523401">
    <property type="component" value="Unassembled WGS sequence"/>
</dbReference>
<reference evidence="2 3" key="1">
    <citation type="submission" date="2022-06" db="EMBL/GenBank/DDBJ databases">
        <title>Whole-genome of Asaia lannensis strain LMG 27011T.</title>
        <authorList>
            <person name="Sombolestani A."/>
        </authorList>
    </citation>
    <scope>NUCLEOTIDE SEQUENCE [LARGE SCALE GENOMIC DNA]</scope>
    <source>
        <strain evidence="2 3">NBRC 102526</strain>
    </source>
</reference>
<keyword evidence="3" id="KW-1185">Reference proteome</keyword>
<protein>
    <recommendedName>
        <fullName evidence="4">Transmembrane protein</fullName>
    </recommendedName>
</protein>
<gene>
    <name evidence="2" type="ORF">NF685_11540</name>
</gene>
<keyword evidence="1" id="KW-0812">Transmembrane</keyword>
<dbReference type="RefSeq" id="WP_252849723.1">
    <property type="nucleotide sequence ID" value="NZ_BAPW01000047.1"/>
</dbReference>
<sequence length="62" mass="6380">MSEDDEIGIVAGALWLASLVAGILAVWLNSGGAGGVMSLVTVWFAVPAFVAVVAFIMRISTQ</sequence>
<keyword evidence="1" id="KW-0472">Membrane</keyword>
<dbReference type="EMBL" id="JAMXQU010000009">
    <property type="protein sequence ID" value="MCO6160663.1"/>
    <property type="molecule type" value="Genomic_DNA"/>
</dbReference>
<keyword evidence="1" id="KW-1133">Transmembrane helix</keyword>
<feature type="transmembrane region" description="Helical" evidence="1">
    <location>
        <begin position="7"/>
        <end position="28"/>
    </location>
</feature>
<evidence type="ECO:0000256" key="1">
    <source>
        <dbReference type="SAM" id="Phobius"/>
    </source>
</evidence>
<accession>A0ABT1CKB4</accession>
<name>A0ABT1CKB4_9PROT</name>
<comment type="caution">
    <text evidence="2">The sequence shown here is derived from an EMBL/GenBank/DDBJ whole genome shotgun (WGS) entry which is preliminary data.</text>
</comment>
<evidence type="ECO:0008006" key="4">
    <source>
        <dbReference type="Google" id="ProtNLM"/>
    </source>
</evidence>
<evidence type="ECO:0000313" key="2">
    <source>
        <dbReference type="EMBL" id="MCO6160663.1"/>
    </source>
</evidence>
<organism evidence="2 3">
    <name type="scientific">Asaia lannensis NBRC 102526</name>
    <dbReference type="NCBI Taxonomy" id="1307926"/>
    <lineage>
        <taxon>Bacteria</taxon>
        <taxon>Pseudomonadati</taxon>
        <taxon>Pseudomonadota</taxon>
        <taxon>Alphaproteobacteria</taxon>
        <taxon>Acetobacterales</taxon>
        <taxon>Acetobacteraceae</taxon>
        <taxon>Asaia</taxon>
    </lineage>
</organism>
<feature type="transmembrane region" description="Helical" evidence="1">
    <location>
        <begin position="34"/>
        <end position="57"/>
    </location>
</feature>
<evidence type="ECO:0000313" key="3">
    <source>
        <dbReference type="Proteomes" id="UP001523401"/>
    </source>
</evidence>